<gene>
    <name evidence="2" type="ORF">L211DRAFT_433042</name>
</gene>
<keyword evidence="3" id="KW-1185">Reference proteome</keyword>
<dbReference type="InParanoid" id="A0A3N4LJ07"/>
<organism evidence="2 3">
    <name type="scientific">Terfezia boudieri ATCC MYA-4762</name>
    <dbReference type="NCBI Taxonomy" id="1051890"/>
    <lineage>
        <taxon>Eukaryota</taxon>
        <taxon>Fungi</taxon>
        <taxon>Dikarya</taxon>
        <taxon>Ascomycota</taxon>
        <taxon>Pezizomycotina</taxon>
        <taxon>Pezizomycetes</taxon>
        <taxon>Pezizales</taxon>
        <taxon>Pezizaceae</taxon>
        <taxon>Terfezia</taxon>
    </lineage>
</organism>
<evidence type="ECO:0000256" key="1">
    <source>
        <dbReference type="SAM" id="MobiDB-lite"/>
    </source>
</evidence>
<sequence length="55" mass="6229">MRPPRSCSAKRHAPPVHSPQPPEYYAIHTVGRYRTAAHSVKYSTDTTTVHQSKQL</sequence>
<proteinExistence type="predicted"/>
<accession>A0A3N4LJ07</accession>
<reference evidence="2 3" key="1">
    <citation type="journal article" date="2018" name="Nat. Ecol. Evol.">
        <title>Pezizomycetes genomes reveal the molecular basis of ectomycorrhizal truffle lifestyle.</title>
        <authorList>
            <person name="Murat C."/>
            <person name="Payen T."/>
            <person name="Noel B."/>
            <person name="Kuo A."/>
            <person name="Morin E."/>
            <person name="Chen J."/>
            <person name="Kohler A."/>
            <person name="Krizsan K."/>
            <person name="Balestrini R."/>
            <person name="Da Silva C."/>
            <person name="Montanini B."/>
            <person name="Hainaut M."/>
            <person name="Levati E."/>
            <person name="Barry K.W."/>
            <person name="Belfiori B."/>
            <person name="Cichocki N."/>
            <person name="Clum A."/>
            <person name="Dockter R.B."/>
            <person name="Fauchery L."/>
            <person name="Guy J."/>
            <person name="Iotti M."/>
            <person name="Le Tacon F."/>
            <person name="Lindquist E.A."/>
            <person name="Lipzen A."/>
            <person name="Malagnac F."/>
            <person name="Mello A."/>
            <person name="Molinier V."/>
            <person name="Miyauchi S."/>
            <person name="Poulain J."/>
            <person name="Riccioni C."/>
            <person name="Rubini A."/>
            <person name="Sitrit Y."/>
            <person name="Splivallo R."/>
            <person name="Traeger S."/>
            <person name="Wang M."/>
            <person name="Zifcakova L."/>
            <person name="Wipf D."/>
            <person name="Zambonelli A."/>
            <person name="Paolocci F."/>
            <person name="Nowrousian M."/>
            <person name="Ottonello S."/>
            <person name="Baldrian P."/>
            <person name="Spatafora J.W."/>
            <person name="Henrissat B."/>
            <person name="Nagy L.G."/>
            <person name="Aury J.M."/>
            <person name="Wincker P."/>
            <person name="Grigoriev I.V."/>
            <person name="Bonfante P."/>
            <person name="Martin F.M."/>
        </authorList>
    </citation>
    <scope>NUCLEOTIDE SEQUENCE [LARGE SCALE GENOMIC DNA]</scope>
    <source>
        <strain evidence="2 3">ATCC MYA-4762</strain>
    </source>
</reference>
<protein>
    <submittedName>
        <fullName evidence="2">Uncharacterized protein</fullName>
    </submittedName>
</protein>
<feature type="region of interest" description="Disordered" evidence="1">
    <location>
        <begin position="1"/>
        <end position="22"/>
    </location>
</feature>
<evidence type="ECO:0000313" key="2">
    <source>
        <dbReference type="EMBL" id="RPB21422.1"/>
    </source>
</evidence>
<dbReference type="AlphaFoldDB" id="A0A3N4LJ07"/>
<dbReference type="EMBL" id="ML121559">
    <property type="protein sequence ID" value="RPB21422.1"/>
    <property type="molecule type" value="Genomic_DNA"/>
</dbReference>
<dbReference type="Proteomes" id="UP000267821">
    <property type="component" value="Unassembled WGS sequence"/>
</dbReference>
<name>A0A3N4LJ07_9PEZI</name>
<evidence type="ECO:0000313" key="3">
    <source>
        <dbReference type="Proteomes" id="UP000267821"/>
    </source>
</evidence>